<name>A0AAW2RET9_SESRA</name>
<reference evidence="2" key="1">
    <citation type="submission" date="2020-06" db="EMBL/GenBank/DDBJ databases">
        <authorList>
            <person name="Li T."/>
            <person name="Hu X."/>
            <person name="Zhang T."/>
            <person name="Song X."/>
            <person name="Zhang H."/>
            <person name="Dai N."/>
            <person name="Sheng W."/>
            <person name="Hou X."/>
            <person name="Wei L."/>
        </authorList>
    </citation>
    <scope>NUCLEOTIDE SEQUENCE</scope>
    <source>
        <strain evidence="2">G02</strain>
        <tissue evidence="2">Leaf</tissue>
    </source>
</reference>
<organism evidence="2">
    <name type="scientific">Sesamum radiatum</name>
    <name type="common">Black benniseed</name>
    <dbReference type="NCBI Taxonomy" id="300843"/>
    <lineage>
        <taxon>Eukaryota</taxon>
        <taxon>Viridiplantae</taxon>
        <taxon>Streptophyta</taxon>
        <taxon>Embryophyta</taxon>
        <taxon>Tracheophyta</taxon>
        <taxon>Spermatophyta</taxon>
        <taxon>Magnoliopsida</taxon>
        <taxon>eudicotyledons</taxon>
        <taxon>Gunneridae</taxon>
        <taxon>Pentapetalae</taxon>
        <taxon>asterids</taxon>
        <taxon>lamiids</taxon>
        <taxon>Lamiales</taxon>
        <taxon>Pedaliaceae</taxon>
        <taxon>Sesamum</taxon>
    </lineage>
</organism>
<reference evidence="2" key="2">
    <citation type="journal article" date="2024" name="Plant">
        <title>Genomic evolution and insights into agronomic trait innovations of Sesamum species.</title>
        <authorList>
            <person name="Miao H."/>
            <person name="Wang L."/>
            <person name="Qu L."/>
            <person name="Liu H."/>
            <person name="Sun Y."/>
            <person name="Le M."/>
            <person name="Wang Q."/>
            <person name="Wei S."/>
            <person name="Zheng Y."/>
            <person name="Lin W."/>
            <person name="Duan Y."/>
            <person name="Cao H."/>
            <person name="Xiong S."/>
            <person name="Wang X."/>
            <person name="Wei L."/>
            <person name="Li C."/>
            <person name="Ma Q."/>
            <person name="Ju M."/>
            <person name="Zhao R."/>
            <person name="Li G."/>
            <person name="Mu C."/>
            <person name="Tian Q."/>
            <person name="Mei H."/>
            <person name="Zhang T."/>
            <person name="Gao T."/>
            <person name="Zhang H."/>
        </authorList>
    </citation>
    <scope>NUCLEOTIDE SEQUENCE</scope>
    <source>
        <strain evidence="2">G02</strain>
    </source>
</reference>
<dbReference type="AlphaFoldDB" id="A0AAW2RET9"/>
<feature type="domain" description="DUF4218" evidence="1">
    <location>
        <begin position="1"/>
        <end position="87"/>
    </location>
</feature>
<sequence>MCNLEKIFSPAFFDLMEHLIVQLAYEAHVRGPVQYSWIYPFERFLRDLKKKVKNKAPVEAYIVEKIDLFSSEYFESNILSKRSMPHRDNDLTSNEDGIRRSIFNYPGEASGASKKRWLNGPEHHIIWDVHIDQL</sequence>
<dbReference type="Pfam" id="PF13960">
    <property type="entry name" value="DUF4218"/>
    <property type="match status" value="1"/>
</dbReference>
<accession>A0AAW2RET9</accession>
<evidence type="ECO:0000259" key="1">
    <source>
        <dbReference type="Pfam" id="PF13960"/>
    </source>
</evidence>
<dbReference type="EMBL" id="JACGWJ010000013">
    <property type="protein sequence ID" value="KAL0378777.1"/>
    <property type="molecule type" value="Genomic_DNA"/>
</dbReference>
<dbReference type="PANTHER" id="PTHR48258:SF3">
    <property type="entry name" value="FK506-BINDING PROTEIN 4-LIKE ISOFORM X1"/>
    <property type="match status" value="1"/>
</dbReference>
<dbReference type="InterPro" id="IPR025452">
    <property type="entry name" value="DUF4218"/>
</dbReference>
<proteinExistence type="predicted"/>
<protein>
    <recommendedName>
        <fullName evidence="1">DUF4218 domain-containing protein</fullName>
    </recommendedName>
</protein>
<gene>
    <name evidence="2" type="ORF">Sradi_3183200</name>
</gene>
<dbReference type="PANTHER" id="PTHR48258">
    <property type="entry name" value="DUF4218 DOMAIN-CONTAINING PROTEIN-RELATED"/>
    <property type="match status" value="1"/>
</dbReference>
<comment type="caution">
    <text evidence="2">The sequence shown here is derived from an EMBL/GenBank/DDBJ whole genome shotgun (WGS) entry which is preliminary data.</text>
</comment>
<evidence type="ECO:0000313" key="2">
    <source>
        <dbReference type="EMBL" id="KAL0378777.1"/>
    </source>
</evidence>